<evidence type="ECO:0000256" key="1">
    <source>
        <dbReference type="SAM" id="MobiDB-lite"/>
    </source>
</evidence>
<dbReference type="EMBL" id="POUB01000210">
    <property type="protein sequence ID" value="PZF91434.1"/>
    <property type="molecule type" value="Genomic_DNA"/>
</dbReference>
<feature type="compositionally biased region" description="Pro residues" evidence="1">
    <location>
        <begin position="18"/>
        <end position="27"/>
    </location>
</feature>
<accession>A0A2W2CEU1</accession>
<protein>
    <submittedName>
        <fullName evidence="2">Uncharacterized protein</fullName>
    </submittedName>
</protein>
<dbReference type="Proteomes" id="UP000248749">
    <property type="component" value="Unassembled WGS sequence"/>
</dbReference>
<feature type="non-terminal residue" evidence="2">
    <location>
        <position position="1"/>
    </location>
</feature>
<feature type="compositionally biased region" description="Basic and acidic residues" evidence="1">
    <location>
        <begin position="162"/>
        <end position="171"/>
    </location>
</feature>
<proteinExistence type="predicted"/>
<feature type="region of interest" description="Disordered" evidence="1">
    <location>
        <begin position="1"/>
        <end position="186"/>
    </location>
</feature>
<dbReference type="AlphaFoldDB" id="A0A2W2CEU1"/>
<organism evidence="2 3">
    <name type="scientific">Micromonospora deserti</name>
    <dbReference type="NCBI Taxonomy" id="2070366"/>
    <lineage>
        <taxon>Bacteria</taxon>
        <taxon>Bacillati</taxon>
        <taxon>Actinomycetota</taxon>
        <taxon>Actinomycetes</taxon>
        <taxon>Micromonosporales</taxon>
        <taxon>Micromonosporaceae</taxon>
        <taxon>Micromonospora</taxon>
    </lineage>
</organism>
<reference evidence="2 3" key="1">
    <citation type="submission" date="2018-01" db="EMBL/GenBank/DDBJ databases">
        <title>Draft genome sequence of Salinispora sp. 13K206.</title>
        <authorList>
            <person name="Sahin N."/>
            <person name="Saygin H."/>
            <person name="Ay H."/>
        </authorList>
    </citation>
    <scope>NUCLEOTIDE SEQUENCE [LARGE SCALE GENOMIC DNA]</scope>
    <source>
        <strain evidence="2 3">13K206</strain>
    </source>
</reference>
<sequence length="186" mass="19578">RSTAAPDTPVRSAWPVAPAWPVPPRTEPGPAVEVNQGRAEEAPDPAPRPRHLGPMPDFSRAASWEALATARRAGPQPASTADGAAEDAGTPAVDGPDTDPSRGAGSGGEAEQSAGRARGRLGLFRRNRPRAGEDGTGTPAEPEPLPAQDEEYVDWVAGLGRKVPDNEPDRKAGRRSMRSTGRHHRD</sequence>
<comment type="caution">
    <text evidence="2">The sequence shown here is derived from an EMBL/GenBank/DDBJ whole genome shotgun (WGS) entry which is preliminary data.</text>
</comment>
<evidence type="ECO:0000313" key="2">
    <source>
        <dbReference type="EMBL" id="PZF91434.1"/>
    </source>
</evidence>
<feature type="compositionally biased region" description="Basic residues" evidence="1">
    <location>
        <begin position="117"/>
        <end position="129"/>
    </location>
</feature>
<keyword evidence="3" id="KW-1185">Reference proteome</keyword>
<feature type="compositionally biased region" description="Basic residues" evidence="1">
    <location>
        <begin position="172"/>
        <end position="186"/>
    </location>
</feature>
<evidence type="ECO:0000313" key="3">
    <source>
        <dbReference type="Proteomes" id="UP000248749"/>
    </source>
</evidence>
<name>A0A2W2CEU1_9ACTN</name>
<gene>
    <name evidence="2" type="ORF">C1I99_23565</name>
</gene>